<dbReference type="GO" id="GO:0022857">
    <property type="term" value="F:transmembrane transporter activity"/>
    <property type="evidence" value="ECO:0007669"/>
    <property type="project" value="InterPro"/>
</dbReference>
<dbReference type="AlphaFoldDB" id="A0A0U1LLB3"/>
<dbReference type="GO" id="GO:0000981">
    <property type="term" value="F:DNA-binding transcription factor activity, RNA polymerase II-specific"/>
    <property type="evidence" value="ECO:0007669"/>
    <property type="project" value="InterPro"/>
</dbReference>
<keyword evidence="6" id="KW-0805">Transcription regulation</keyword>
<evidence type="ECO:0000256" key="12">
    <source>
        <dbReference type="SAM" id="Phobius"/>
    </source>
</evidence>
<gene>
    <name evidence="15" type="ORF">PISL3812_01139</name>
</gene>
<keyword evidence="9" id="KW-0804">Transcription</keyword>
<comment type="similarity">
    <text evidence="2">Belongs to the major facilitator superfamily. Monocarboxylate porter (TC 2.A.1.13) family.</text>
</comment>
<evidence type="ECO:0000256" key="8">
    <source>
        <dbReference type="ARBA" id="ARBA00023136"/>
    </source>
</evidence>
<evidence type="ECO:0000259" key="13">
    <source>
        <dbReference type="PROSITE" id="PS50048"/>
    </source>
</evidence>
<feature type="domain" description="Zn(2)-C6 fungal-type" evidence="13">
    <location>
        <begin position="408"/>
        <end position="436"/>
    </location>
</feature>
<evidence type="ECO:0000256" key="9">
    <source>
        <dbReference type="ARBA" id="ARBA00023163"/>
    </source>
</evidence>
<dbReference type="OrthoDB" id="39175at2759"/>
<evidence type="ECO:0000256" key="4">
    <source>
        <dbReference type="ARBA" id="ARBA00022692"/>
    </source>
</evidence>
<dbReference type="EMBL" id="CVMT01000001">
    <property type="protein sequence ID" value="CRG83783.1"/>
    <property type="molecule type" value="Genomic_DNA"/>
</dbReference>
<dbReference type="InterPro" id="IPR036864">
    <property type="entry name" value="Zn2-C6_fun-type_DNA-bd_sf"/>
</dbReference>
<feature type="compositionally biased region" description="Pro residues" evidence="11">
    <location>
        <begin position="33"/>
        <end position="44"/>
    </location>
</feature>
<dbReference type="GO" id="GO:0008270">
    <property type="term" value="F:zinc ion binding"/>
    <property type="evidence" value="ECO:0007669"/>
    <property type="project" value="InterPro"/>
</dbReference>
<feature type="compositionally biased region" description="Low complexity" evidence="11">
    <location>
        <begin position="525"/>
        <end position="539"/>
    </location>
</feature>
<dbReference type="PROSITE" id="PS00463">
    <property type="entry name" value="ZN2_CY6_FUNGAL_1"/>
    <property type="match status" value="1"/>
</dbReference>
<proteinExistence type="inferred from homology"/>
<accession>A0A0U1LLB3</accession>
<dbReference type="Gene3D" id="4.10.240.10">
    <property type="entry name" value="Zn(2)-C6 fungal-type DNA-binding domain"/>
    <property type="match status" value="1"/>
</dbReference>
<evidence type="ECO:0000256" key="1">
    <source>
        <dbReference type="ARBA" id="ARBA00004141"/>
    </source>
</evidence>
<keyword evidence="10" id="KW-0539">Nucleus</keyword>
<keyword evidence="4 12" id="KW-0812">Transmembrane</keyword>
<keyword evidence="3" id="KW-0813">Transport</keyword>
<evidence type="ECO:0000259" key="14">
    <source>
        <dbReference type="PROSITE" id="PS50850"/>
    </source>
</evidence>
<evidence type="ECO:0000313" key="16">
    <source>
        <dbReference type="Proteomes" id="UP000054383"/>
    </source>
</evidence>
<feature type="compositionally biased region" description="Basic and acidic residues" evidence="11">
    <location>
        <begin position="1"/>
        <end position="17"/>
    </location>
</feature>
<dbReference type="GO" id="GO:0016020">
    <property type="term" value="C:membrane"/>
    <property type="evidence" value="ECO:0007669"/>
    <property type="project" value="UniProtKB-SubCell"/>
</dbReference>
<dbReference type="InterPro" id="IPR011701">
    <property type="entry name" value="MFS"/>
</dbReference>
<comment type="subcellular location">
    <subcellularLocation>
        <location evidence="1">Membrane</location>
        <topology evidence="1">Multi-pass membrane protein</topology>
    </subcellularLocation>
</comment>
<feature type="domain" description="Major facilitator superfamily (MFS) profile" evidence="14">
    <location>
        <begin position="51"/>
        <end position="489"/>
    </location>
</feature>
<dbReference type="InterPro" id="IPR001138">
    <property type="entry name" value="Zn2Cys6_DnaBD"/>
</dbReference>
<dbReference type="SUPFAM" id="SSF103473">
    <property type="entry name" value="MFS general substrate transporter"/>
    <property type="match status" value="1"/>
</dbReference>
<feature type="transmembrane region" description="Helical" evidence="12">
    <location>
        <begin position="92"/>
        <end position="114"/>
    </location>
</feature>
<keyword evidence="7" id="KW-0238">DNA-binding</keyword>
<feature type="transmembrane region" description="Helical" evidence="12">
    <location>
        <begin position="384"/>
        <end position="402"/>
    </location>
</feature>
<feature type="transmembrane region" description="Helical" evidence="12">
    <location>
        <begin position="255"/>
        <end position="277"/>
    </location>
</feature>
<dbReference type="Pfam" id="PF07690">
    <property type="entry name" value="MFS_1"/>
    <property type="match status" value="1"/>
</dbReference>
<dbReference type="SUPFAM" id="SSF57701">
    <property type="entry name" value="Zn2/Cys6 DNA-binding domain"/>
    <property type="match status" value="1"/>
</dbReference>
<feature type="transmembrane region" description="Helical" evidence="12">
    <location>
        <begin position="345"/>
        <end position="368"/>
    </location>
</feature>
<dbReference type="Gene3D" id="1.20.1250.20">
    <property type="entry name" value="MFS general substrate transporter like domains"/>
    <property type="match status" value="2"/>
</dbReference>
<dbReference type="InterPro" id="IPR036259">
    <property type="entry name" value="MFS_trans_sf"/>
</dbReference>
<evidence type="ECO:0000313" key="15">
    <source>
        <dbReference type="EMBL" id="CRG83783.1"/>
    </source>
</evidence>
<feature type="transmembrane region" description="Helical" evidence="12">
    <location>
        <begin position="146"/>
        <end position="166"/>
    </location>
</feature>
<sequence length="1062" mass="116405">MTDAAPRQKDPIADVEKGTAASLNDAQNQPNPETQPPAVKPSDPPDGGLQAWMIVAGGWCANFVSVGWNNSVGIFQTIYENELLSSYSSSSIGWINSLQAFVMFALAPVFGKIFDSYGPRYSMMAGSLLLVLGIMMMSLSKEYYQFMLAQSICTGIGAAAVFFSSSNTIATWFKKRRALAIGIASSGSAIGGVTIPIMVNRLNSEVNFGWALRAVGFLFLGFVIAANFLTASRIKHVPKRFHIMDFIRPLKEPRFLLTSLACFAFAISVYLPATFIILDATKQGVDRGLASYLLAILNAVSAFGRIVAGRLADMIGRFNCMIIITLLSAIFSLALWIPAASTAPLVVFAALIGFSNGAFVALVSALVAQISDIKEIGTRNGTNWFLYAVGAFIGTPVAGALIERDDGGCQRCKKRKIKCDETIPSCNQCTRKGFECPGYNRPVKWSSKYQILDESSEPTKNAKDVPGFADGARRLQAALASMEEQSPTESSAAKQRSVFKADRRRPGSLITSDESLSTSNKTAVSPLSSSPRSSSSPFSAELPFRSPASYRSHSSSNQPEDNSAPRPWRPITKTSVPRFLEDRSTTLSRNYFTYFCLNSCCFYSPKNSFRAVVADLMLTSPLIYHSVMALSAAYMGHQRNGMMTASLEHKIEAIGYMKSELLMITEEKPSNQVGPVRVGPEVLISCILLGLTEAWHNPAAPPSNHLNGARILFKNWISDIKKSSNTSLAVACSSPARSFLVGIISYWESSAAVTITQPCDMADYLLPFCDQEDIKHVYVNAWTGISTPLFIYWSQTCNLGRHKSSLRRVFKQVTPTANRQRMESNLVERAWKVEQAVLRYQVPEGDKVEDTGDELTPVSHLQNLAHILRLTILLQLYLDFPQLLQERFSAADWSESTPSPPSFDVSDSPRSLLELTAKIIATAMQILSMASFIPPTSGAHSLLLVPLIVAGSILQPDKIFALLNSHDLSSSQASSFLSAETLALASQEGSYLHWREFVVTQFHHMGRRLGLNTIQGAVGILFEIWRRADVDKSAVNNTPDLSQPFFYWLDIMTEAEIGTVYA</sequence>
<evidence type="ECO:0000256" key="7">
    <source>
        <dbReference type="ARBA" id="ARBA00023125"/>
    </source>
</evidence>
<dbReference type="SMART" id="SM00066">
    <property type="entry name" value="GAL4"/>
    <property type="match status" value="1"/>
</dbReference>
<dbReference type="Pfam" id="PF00172">
    <property type="entry name" value="Zn_clus"/>
    <property type="match status" value="1"/>
</dbReference>
<keyword evidence="16" id="KW-1185">Reference proteome</keyword>
<dbReference type="InterPro" id="IPR021858">
    <property type="entry name" value="Fun_TF"/>
</dbReference>
<reference evidence="15 16" key="1">
    <citation type="submission" date="2015-04" db="EMBL/GenBank/DDBJ databases">
        <authorList>
            <person name="Syromyatnikov M.Y."/>
            <person name="Popov V.N."/>
        </authorList>
    </citation>
    <scope>NUCLEOTIDE SEQUENCE [LARGE SCALE GENOMIC DNA]</scope>
    <source>
        <strain evidence="15">WF-38-12</strain>
    </source>
</reference>
<dbReference type="PROSITE" id="PS50048">
    <property type="entry name" value="ZN2_CY6_FUNGAL_2"/>
    <property type="match status" value="1"/>
</dbReference>
<dbReference type="GO" id="GO:0003677">
    <property type="term" value="F:DNA binding"/>
    <property type="evidence" value="ECO:0007669"/>
    <property type="project" value="UniProtKB-KW"/>
</dbReference>
<name>A0A0U1LLB3_TALIS</name>
<feature type="transmembrane region" description="Helical" evidence="12">
    <location>
        <begin position="210"/>
        <end position="234"/>
    </location>
</feature>
<feature type="transmembrane region" description="Helical" evidence="12">
    <location>
        <begin position="320"/>
        <end position="339"/>
    </location>
</feature>
<feature type="compositionally biased region" description="Polar residues" evidence="11">
    <location>
        <begin position="509"/>
        <end position="523"/>
    </location>
</feature>
<feature type="transmembrane region" description="Helical" evidence="12">
    <location>
        <begin position="121"/>
        <end position="140"/>
    </location>
</feature>
<dbReference type="CDD" id="cd17352">
    <property type="entry name" value="MFS_MCT_SLC16"/>
    <property type="match status" value="1"/>
</dbReference>
<feature type="transmembrane region" description="Helical" evidence="12">
    <location>
        <begin position="178"/>
        <end position="198"/>
    </location>
</feature>
<evidence type="ECO:0000256" key="2">
    <source>
        <dbReference type="ARBA" id="ARBA00006727"/>
    </source>
</evidence>
<evidence type="ECO:0000256" key="10">
    <source>
        <dbReference type="ARBA" id="ARBA00023242"/>
    </source>
</evidence>
<keyword evidence="8 12" id="KW-0472">Membrane</keyword>
<feature type="compositionally biased region" description="Polar residues" evidence="11">
    <location>
        <begin position="21"/>
        <end position="32"/>
    </location>
</feature>
<dbReference type="PANTHER" id="PTHR11360:SF224">
    <property type="entry name" value="MAJOR FACILITATOR SUPERFAMILY (MFS) PROFILE DOMAIN-CONTAINING PROTEIN-RELATED"/>
    <property type="match status" value="1"/>
</dbReference>
<feature type="region of interest" description="Disordered" evidence="11">
    <location>
        <begin position="479"/>
        <end position="571"/>
    </location>
</feature>
<dbReference type="PROSITE" id="PS50850">
    <property type="entry name" value="MFS"/>
    <property type="match status" value="1"/>
</dbReference>
<dbReference type="PANTHER" id="PTHR11360">
    <property type="entry name" value="MONOCARBOXYLATE TRANSPORTER"/>
    <property type="match status" value="1"/>
</dbReference>
<feature type="transmembrane region" description="Helical" evidence="12">
    <location>
        <begin position="289"/>
        <end position="308"/>
    </location>
</feature>
<feature type="region of interest" description="Disordered" evidence="11">
    <location>
        <begin position="1"/>
        <end position="44"/>
    </location>
</feature>
<dbReference type="CDD" id="cd00067">
    <property type="entry name" value="GAL4"/>
    <property type="match status" value="1"/>
</dbReference>
<feature type="compositionally biased region" description="Low complexity" evidence="11">
    <location>
        <begin position="546"/>
        <end position="556"/>
    </location>
</feature>
<feature type="compositionally biased region" description="Polar residues" evidence="11">
    <location>
        <begin position="483"/>
        <end position="494"/>
    </location>
</feature>
<evidence type="ECO:0000256" key="5">
    <source>
        <dbReference type="ARBA" id="ARBA00022989"/>
    </source>
</evidence>
<keyword evidence="5 12" id="KW-1133">Transmembrane helix</keyword>
<evidence type="ECO:0000256" key="11">
    <source>
        <dbReference type="SAM" id="MobiDB-lite"/>
    </source>
</evidence>
<organism evidence="15 16">
    <name type="scientific">Talaromyces islandicus</name>
    <name type="common">Penicillium islandicum</name>
    <dbReference type="NCBI Taxonomy" id="28573"/>
    <lineage>
        <taxon>Eukaryota</taxon>
        <taxon>Fungi</taxon>
        <taxon>Dikarya</taxon>
        <taxon>Ascomycota</taxon>
        <taxon>Pezizomycotina</taxon>
        <taxon>Eurotiomycetes</taxon>
        <taxon>Eurotiomycetidae</taxon>
        <taxon>Eurotiales</taxon>
        <taxon>Trichocomaceae</taxon>
        <taxon>Talaromyces</taxon>
        <taxon>Talaromyces sect. Islandici</taxon>
    </lineage>
</organism>
<dbReference type="Proteomes" id="UP000054383">
    <property type="component" value="Unassembled WGS sequence"/>
</dbReference>
<evidence type="ECO:0000256" key="3">
    <source>
        <dbReference type="ARBA" id="ARBA00022448"/>
    </source>
</evidence>
<evidence type="ECO:0000256" key="6">
    <source>
        <dbReference type="ARBA" id="ARBA00023015"/>
    </source>
</evidence>
<dbReference type="InterPro" id="IPR050327">
    <property type="entry name" value="Proton-linked_MCT"/>
</dbReference>
<dbReference type="InterPro" id="IPR020846">
    <property type="entry name" value="MFS_dom"/>
</dbReference>
<protein>
    <submittedName>
        <fullName evidence="15">Putative transporter ESBP6</fullName>
    </submittedName>
</protein>
<dbReference type="Pfam" id="PF11951">
    <property type="entry name" value="Fungal_trans_2"/>
    <property type="match status" value="1"/>
</dbReference>